<evidence type="ECO:0000313" key="3">
    <source>
        <dbReference type="EMBL" id="CAD8498031.1"/>
    </source>
</evidence>
<name>A0A7S0EZT7_9CRYP</name>
<dbReference type="AlphaFoldDB" id="A0A7S0EZT7"/>
<evidence type="ECO:0000256" key="1">
    <source>
        <dbReference type="SAM" id="MobiDB-lite"/>
    </source>
</evidence>
<dbReference type="Pfam" id="PF13229">
    <property type="entry name" value="Beta_helix"/>
    <property type="match status" value="1"/>
</dbReference>
<feature type="compositionally biased region" description="Basic and acidic residues" evidence="1">
    <location>
        <begin position="85"/>
        <end position="133"/>
    </location>
</feature>
<dbReference type="SUPFAM" id="SSF51126">
    <property type="entry name" value="Pectin lyase-like"/>
    <property type="match status" value="1"/>
</dbReference>
<accession>A0A7S0EZT7</accession>
<evidence type="ECO:0000259" key="2">
    <source>
        <dbReference type="Pfam" id="PF13229"/>
    </source>
</evidence>
<sequence>MQGYPGASREGCGGGRREEEGEAERMRIRSRLQEEKEGTGAKGSKVVLRMWSGECRSHPRCLVCVVGSQTQVELNGLTILLYGGKRPEEGEGSKPGDCTGKGEGEGGGGADERGGDRRDGEDETSGKRGDGGGKKSSCCEEEFPNIRHRRKCCLEILSGKASLSKCTIFSEEHDGITVLGSAKALLVDTQVSMCGKHGVSALHGALVEAENCKISENKLSGFNAIGKGACVRCLDCEICENRDGGINVVDGALCLSSGTQIVGNRGTGVRSLGKGSWVVQIDCRIIRNAWHGVSALEEGQAYLQKSLLLQNLGAGINSFNQGKVKVICSRVQRNRLGVWAQNSSSICMKNTATGPGGEGEETTLTGGKICKGELEDCNICSKRM</sequence>
<feature type="region of interest" description="Disordered" evidence="1">
    <location>
        <begin position="1"/>
        <end position="42"/>
    </location>
</feature>
<protein>
    <recommendedName>
        <fullName evidence="2">Right handed beta helix domain-containing protein</fullName>
    </recommendedName>
</protein>
<feature type="domain" description="Right handed beta helix" evidence="2">
    <location>
        <begin position="146"/>
        <end position="276"/>
    </location>
</feature>
<feature type="compositionally biased region" description="Basic and acidic residues" evidence="1">
    <location>
        <begin position="15"/>
        <end position="39"/>
    </location>
</feature>
<dbReference type="InterPro" id="IPR012334">
    <property type="entry name" value="Pectin_lyas_fold"/>
</dbReference>
<gene>
    <name evidence="3" type="ORF">HPHI1048_LOCUS18007</name>
</gene>
<feature type="region of interest" description="Disordered" evidence="1">
    <location>
        <begin position="84"/>
        <end position="138"/>
    </location>
</feature>
<dbReference type="Gene3D" id="2.160.20.10">
    <property type="entry name" value="Single-stranded right-handed beta-helix, Pectin lyase-like"/>
    <property type="match status" value="1"/>
</dbReference>
<dbReference type="EMBL" id="HBEO01026748">
    <property type="protein sequence ID" value="CAD8498031.1"/>
    <property type="molecule type" value="Transcribed_RNA"/>
</dbReference>
<feature type="compositionally biased region" description="Low complexity" evidence="1">
    <location>
        <begin position="1"/>
        <end position="10"/>
    </location>
</feature>
<reference evidence="3" key="1">
    <citation type="submission" date="2021-01" db="EMBL/GenBank/DDBJ databases">
        <authorList>
            <person name="Corre E."/>
            <person name="Pelletier E."/>
            <person name="Niang G."/>
            <person name="Scheremetjew M."/>
            <person name="Finn R."/>
            <person name="Kale V."/>
            <person name="Holt S."/>
            <person name="Cochrane G."/>
            <person name="Meng A."/>
            <person name="Brown T."/>
            <person name="Cohen L."/>
        </authorList>
    </citation>
    <scope>NUCLEOTIDE SEQUENCE</scope>
    <source>
        <strain evidence="3">CCMP325</strain>
    </source>
</reference>
<dbReference type="InterPro" id="IPR011050">
    <property type="entry name" value="Pectin_lyase_fold/virulence"/>
</dbReference>
<proteinExistence type="predicted"/>
<organism evidence="3">
    <name type="scientific">Hanusia phi</name>
    <dbReference type="NCBI Taxonomy" id="3032"/>
    <lineage>
        <taxon>Eukaryota</taxon>
        <taxon>Cryptophyceae</taxon>
        <taxon>Pyrenomonadales</taxon>
        <taxon>Geminigeraceae</taxon>
        <taxon>Hanusia</taxon>
    </lineage>
</organism>
<dbReference type="InterPro" id="IPR039448">
    <property type="entry name" value="Beta_helix"/>
</dbReference>